<protein>
    <submittedName>
        <fullName evidence="5">DUF4440 domain-containing protein</fullName>
    </submittedName>
</protein>
<evidence type="ECO:0000256" key="1">
    <source>
        <dbReference type="ARBA" id="ARBA00023015"/>
    </source>
</evidence>
<dbReference type="GO" id="GO:0043565">
    <property type="term" value="F:sequence-specific DNA binding"/>
    <property type="evidence" value="ECO:0007669"/>
    <property type="project" value="InterPro"/>
</dbReference>
<dbReference type="EMBL" id="MPJC01000004">
    <property type="protein sequence ID" value="OKA22554.1"/>
    <property type="molecule type" value="Genomic_DNA"/>
</dbReference>
<organism evidence="5 7">
    <name type="scientific">Pseudomonas versuta</name>
    <dbReference type="NCBI Taxonomy" id="1788301"/>
    <lineage>
        <taxon>Bacteria</taxon>
        <taxon>Pseudomonadati</taxon>
        <taxon>Pseudomonadota</taxon>
        <taxon>Gammaproteobacteria</taxon>
        <taxon>Pseudomonadales</taxon>
        <taxon>Pseudomonadaceae</taxon>
        <taxon>Pseudomonas</taxon>
    </lineage>
</organism>
<evidence type="ECO:0000256" key="3">
    <source>
        <dbReference type="ARBA" id="ARBA00023163"/>
    </source>
</evidence>
<dbReference type="OrthoDB" id="6815515at2"/>
<evidence type="ECO:0000313" key="8">
    <source>
        <dbReference type="Proteomes" id="UP000186677"/>
    </source>
</evidence>
<dbReference type="GO" id="GO:0003700">
    <property type="term" value="F:DNA-binding transcription factor activity"/>
    <property type="evidence" value="ECO:0007669"/>
    <property type="project" value="InterPro"/>
</dbReference>
<accession>A0A0M4QMR1</accession>
<evidence type="ECO:0000259" key="4">
    <source>
        <dbReference type="PROSITE" id="PS01124"/>
    </source>
</evidence>
<dbReference type="PROSITE" id="PS00041">
    <property type="entry name" value="HTH_ARAC_FAMILY_1"/>
    <property type="match status" value="1"/>
</dbReference>
<dbReference type="GO" id="GO:0009893">
    <property type="term" value="P:positive regulation of metabolic process"/>
    <property type="evidence" value="ECO:0007669"/>
    <property type="project" value="UniProtKB-ARBA"/>
</dbReference>
<name>A0A0M4QMR1_9PSED</name>
<dbReference type="Proteomes" id="UP000186677">
    <property type="component" value="Unassembled WGS sequence"/>
</dbReference>
<dbReference type="SMART" id="SM00342">
    <property type="entry name" value="HTH_ARAC"/>
    <property type="match status" value="1"/>
</dbReference>
<dbReference type="InterPro" id="IPR032710">
    <property type="entry name" value="NTF2-like_dom_sf"/>
</dbReference>
<sequence length="272" mass="31065">MSDPVDGPEQTRATGQTVMRYHLCWKHRDLDGVMALYHPDVCYHDFFQNRVMALGELREYVQQSMPREADEALEHSDRIRLDGDTAFIQYRMTLRGSQGLVSFRASEAITVRDGLIWRVNEYASLVHETAVNPALQPSLRPAVSRLGLSARQLSFMARDLQSYFERQQPYLDPQLDLQQVAKACGYTRNQMSYLLNQVLGQSFYRYVNQARLRHVLAAMDAAVTPAKVDEVAFAAGFNSISAFYSCFRQHTGQSPKAYARQISLRVRAQDFP</sequence>
<keyword evidence="1" id="KW-0805">Transcription regulation</keyword>
<accession>A0A1Q4KLJ9</accession>
<dbReference type="PROSITE" id="PS01124">
    <property type="entry name" value="HTH_ARAC_FAMILY_2"/>
    <property type="match status" value="1"/>
</dbReference>
<reference evidence="5 7" key="1">
    <citation type="submission" date="2016-11" db="EMBL/GenBank/DDBJ databases">
        <title>Draft genome of Pseudomonas versuta A4R1.12.</title>
        <authorList>
            <person name="See-Too W.-S."/>
        </authorList>
    </citation>
    <scope>NUCLEOTIDE SEQUENCE [LARGE SCALE GENOMIC DNA]</scope>
    <source>
        <strain evidence="5 7">A4R1.12</strain>
    </source>
</reference>
<dbReference type="EMBL" id="MPJD01000032">
    <property type="protein sequence ID" value="OKA19374.1"/>
    <property type="molecule type" value="Genomic_DNA"/>
</dbReference>
<dbReference type="KEGG" id="ppsy:AOC04_09445"/>
<feature type="domain" description="HTH araC/xylS-type" evidence="4">
    <location>
        <begin position="150"/>
        <end position="261"/>
    </location>
</feature>
<evidence type="ECO:0000313" key="6">
    <source>
        <dbReference type="EMBL" id="OKA22554.1"/>
    </source>
</evidence>
<dbReference type="PANTHER" id="PTHR43280:SF27">
    <property type="entry name" value="TRANSCRIPTIONAL REGULATOR MTLR"/>
    <property type="match status" value="1"/>
</dbReference>
<keyword evidence="2" id="KW-0238">DNA-binding</keyword>
<dbReference type="Gene3D" id="1.10.10.60">
    <property type="entry name" value="Homeodomain-like"/>
    <property type="match status" value="1"/>
</dbReference>
<dbReference type="RefSeq" id="WP_060696918.1">
    <property type="nucleotide sequence ID" value="NZ_CP012676.1"/>
</dbReference>
<proteinExistence type="predicted"/>
<evidence type="ECO:0000313" key="5">
    <source>
        <dbReference type="EMBL" id="OKA19374.1"/>
    </source>
</evidence>
<evidence type="ECO:0000313" key="7">
    <source>
        <dbReference type="Proteomes" id="UP000185990"/>
    </source>
</evidence>
<keyword evidence="3" id="KW-0804">Transcription</keyword>
<dbReference type="PANTHER" id="PTHR43280">
    <property type="entry name" value="ARAC-FAMILY TRANSCRIPTIONAL REGULATOR"/>
    <property type="match status" value="1"/>
</dbReference>
<dbReference type="InterPro" id="IPR009057">
    <property type="entry name" value="Homeodomain-like_sf"/>
</dbReference>
<keyword evidence="8" id="KW-1185">Reference proteome</keyword>
<dbReference type="SUPFAM" id="SSF46689">
    <property type="entry name" value="Homeodomain-like"/>
    <property type="match status" value="1"/>
</dbReference>
<evidence type="ECO:0000256" key="2">
    <source>
        <dbReference type="ARBA" id="ARBA00023125"/>
    </source>
</evidence>
<dbReference type="SUPFAM" id="SSF54427">
    <property type="entry name" value="NTF2-like"/>
    <property type="match status" value="1"/>
</dbReference>
<comment type="caution">
    <text evidence="5">The sequence shown here is derived from an EMBL/GenBank/DDBJ whole genome shotgun (WGS) entry which is preliminary data.</text>
</comment>
<dbReference type="Proteomes" id="UP000185990">
    <property type="component" value="Unassembled WGS sequence"/>
</dbReference>
<reference evidence="6 8" key="2">
    <citation type="submission" date="2016-11" db="EMBL/GenBank/DDBJ databases">
        <title>Draft genome of Pseudomonas versuta A4R1.5.</title>
        <authorList>
            <person name="See-Too W.-S."/>
        </authorList>
    </citation>
    <scope>NUCLEOTIDE SEQUENCE [LARGE SCALE GENOMIC DNA]</scope>
    <source>
        <strain evidence="6 8">A4R1.5</strain>
    </source>
</reference>
<dbReference type="InterPro" id="IPR018060">
    <property type="entry name" value="HTH_AraC"/>
</dbReference>
<dbReference type="Pfam" id="PF12680">
    <property type="entry name" value="SnoaL_2"/>
    <property type="match status" value="1"/>
</dbReference>
<dbReference type="Gene3D" id="3.10.450.50">
    <property type="match status" value="1"/>
</dbReference>
<dbReference type="InterPro" id="IPR037401">
    <property type="entry name" value="SnoaL-like"/>
</dbReference>
<dbReference type="AlphaFoldDB" id="A0A0M4QMR1"/>
<dbReference type="Pfam" id="PF12833">
    <property type="entry name" value="HTH_18"/>
    <property type="match status" value="1"/>
</dbReference>
<gene>
    <name evidence="6" type="ORF">BOH73_07880</name>
    <name evidence="5" type="ORF">BOH74_18260</name>
</gene>
<dbReference type="InterPro" id="IPR018062">
    <property type="entry name" value="HTH_AraC-typ_CS"/>
</dbReference>